<gene>
    <name evidence="5" type="ORF">SR858_06520</name>
</gene>
<name>A0ABZ0Y1T4_9BURK</name>
<accession>A0ABZ0Y1T4</accession>
<dbReference type="InterPro" id="IPR050469">
    <property type="entry name" value="Diguanylate_Cyclase"/>
</dbReference>
<dbReference type="SUPFAM" id="SSF55073">
    <property type="entry name" value="Nucleotide cyclase"/>
    <property type="match status" value="1"/>
</dbReference>
<keyword evidence="3" id="KW-0472">Membrane</keyword>
<dbReference type="NCBIfam" id="TIGR00254">
    <property type="entry name" value="GGDEF"/>
    <property type="match status" value="1"/>
</dbReference>
<dbReference type="PROSITE" id="PS50887">
    <property type="entry name" value="GGDEF"/>
    <property type="match status" value="1"/>
</dbReference>
<dbReference type="InterPro" id="IPR029787">
    <property type="entry name" value="Nucleotide_cyclase"/>
</dbReference>
<sequence>MLQLHRSTLIVSCLALVACVFLYSTLGVAKPFHMWKWTDIVSEGGTAVMAGSWVLFTLSSRPGGLVTRLLAGGLAMIMVGSFADCMDEFFAVSKAARWDHWLEMLVPLGMLVLTCGMYYWRHEQFRLNEHLQKRERLFRDHRAFDRITQLANADYLRRQIRHEQAQRPGRPCALVLLDIDSFHLINREFGQREGDRVLQAVGHMLLLNLRNDDLLCRYAGDRFALLLPDTGVAEAEAMARHLAAMVGQMRHYAKDGRVSISVRHASASADTDADVLLAELGRILAASAQPVQSAHATPPAVAAQPAAAAQSAPLLPRSASSACVAGASA</sequence>
<dbReference type="Proteomes" id="UP001326110">
    <property type="component" value="Chromosome"/>
</dbReference>
<evidence type="ECO:0000313" key="6">
    <source>
        <dbReference type="Proteomes" id="UP001326110"/>
    </source>
</evidence>
<dbReference type="SMART" id="SM00267">
    <property type="entry name" value="GGDEF"/>
    <property type="match status" value="1"/>
</dbReference>
<dbReference type="InterPro" id="IPR000160">
    <property type="entry name" value="GGDEF_dom"/>
</dbReference>
<evidence type="ECO:0000313" key="5">
    <source>
        <dbReference type="EMBL" id="WQH05985.1"/>
    </source>
</evidence>
<keyword evidence="3" id="KW-0812">Transmembrane</keyword>
<dbReference type="EMBL" id="CP140152">
    <property type="protein sequence ID" value="WQH05985.1"/>
    <property type="molecule type" value="Genomic_DNA"/>
</dbReference>
<protein>
    <recommendedName>
        <fullName evidence="1">diguanylate cyclase</fullName>
        <ecNumber evidence="1">2.7.7.65</ecNumber>
    </recommendedName>
</protein>
<reference evidence="5 6" key="1">
    <citation type="submission" date="2023-11" db="EMBL/GenBank/DDBJ databases">
        <title>MicrobeMod: A computational toolkit for identifying prokaryotic methylation and restriction-modification with nanopore sequencing.</title>
        <authorList>
            <person name="Crits-Christoph A."/>
            <person name="Kang S.C."/>
            <person name="Lee H."/>
            <person name="Ostrov N."/>
        </authorList>
    </citation>
    <scope>NUCLEOTIDE SEQUENCE [LARGE SCALE GENOMIC DNA]</scope>
    <source>
        <strain evidence="5 6">ATCC 25935</strain>
    </source>
</reference>
<dbReference type="PROSITE" id="PS51257">
    <property type="entry name" value="PROKAR_LIPOPROTEIN"/>
    <property type="match status" value="1"/>
</dbReference>
<proteinExistence type="predicted"/>
<feature type="domain" description="GGDEF" evidence="4">
    <location>
        <begin position="170"/>
        <end position="300"/>
    </location>
</feature>
<keyword evidence="3" id="KW-1133">Transmembrane helix</keyword>
<keyword evidence="5" id="KW-0808">Transferase</keyword>
<dbReference type="EC" id="2.7.7.65" evidence="1"/>
<dbReference type="PANTHER" id="PTHR45138:SF9">
    <property type="entry name" value="DIGUANYLATE CYCLASE DGCM-RELATED"/>
    <property type="match status" value="1"/>
</dbReference>
<keyword evidence="6" id="KW-1185">Reference proteome</keyword>
<dbReference type="GO" id="GO:0052621">
    <property type="term" value="F:diguanylate cyclase activity"/>
    <property type="evidence" value="ECO:0007669"/>
    <property type="project" value="UniProtKB-EC"/>
</dbReference>
<feature type="transmembrane region" description="Helical" evidence="3">
    <location>
        <begin position="65"/>
        <end position="82"/>
    </location>
</feature>
<evidence type="ECO:0000259" key="4">
    <source>
        <dbReference type="PROSITE" id="PS50887"/>
    </source>
</evidence>
<dbReference type="Pfam" id="PF00990">
    <property type="entry name" value="GGDEF"/>
    <property type="match status" value="1"/>
</dbReference>
<evidence type="ECO:0000256" key="3">
    <source>
        <dbReference type="SAM" id="Phobius"/>
    </source>
</evidence>
<organism evidence="5 6">
    <name type="scientific">Duganella zoogloeoides</name>
    <dbReference type="NCBI Taxonomy" id="75659"/>
    <lineage>
        <taxon>Bacteria</taxon>
        <taxon>Pseudomonadati</taxon>
        <taxon>Pseudomonadota</taxon>
        <taxon>Betaproteobacteria</taxon>
        <taxon>Burkholderiales</taxon>
        <taxon>Oxalobacteraceae</taxon>
        <taxon>Telluria group</taxon>
        <taxon>Duganella</taxon>
    </lineage>
</organism>
<dbReference type="GeneID" id="43163669"/>
<comment type="catalytic activity">
    <reaction evidence="2">
        <text>2 GTP = 3',3'-c-di-GMP + 2 diphosphate</text>
        <dbReference type="Rhea" id="RHEA:24898"/>
        <dbReference type="ChEBI" id="CHEBI:33019"/>
        <dbReference type="ChEBI" id="CHEBI:37565"/>
        <dbReference type="ChEBI" id="CHEBI:58805"/>
        <dbReference type="EC" id="2.7.7.65"/>
    </reaction>
</comment>
<feature type="transmembrane region" description="Helical" evidence="3">
    <location>
        <begin position="102"/>
        <end position="120"/>
    </location>
</feature>
<evidence type="ECO:0000256" key="1">
    <source>
        <dbReference type="ARBA" id="ARBA00012528"/>
    </source>
</evidence>
<dbReference type="InterPro" id="IPR043128">
    <property type="entry name" value="Rev_trsase/Diguanyl_cyclase"/>
</dbReference>
<dbReference type="PANTHER" id="PTHR45138">
    <property type="entry name" value="REGULATORY COMPONENTS OF SENSORY TRANSDUCTION SYSTEM"/>
    <property type="match status" value="1"/>
</dbReference>
<keyword evidence="5" id="KW-0548">Nucleotidyltransferase</keyword>
<dbReference type="CDD" id="cd01949">
    <property type="entry name" value="GGDEF"/>
    <property type="match status" value="1"/>
</dbReference>
<dbReference type="RefSeq" id="WP_019921937.1">
    <property type="nucleotide sequence ID" value="NZ_CP140152.1"/>
</dbReference>
<evidence type="ECO:0000256" key="2">
    <source>
        <dbReference type="ARBA" id="ARBA00034247"/>
    </source>
</evidence>
<dbReference type="Gene3D" id="3.30.70.270">
    <property type="match status" value="1"/>
</dbReference>